<comment type="caution">
    <text evidence="1">The sequence shown here is derived from an EMBL/GenBank/DDBJ whole genome shotgun (WGS) entry which is preliminary data.</text>
</comment>
<name>A0A8B6H2A1_MYTGA</name>
<gene>
    <name evidence="1" type="ORF">MGAL_10B057035</name>
</gene>
<reference evidence="1" key="1">
    <citation type="submission" date="2018-11" db="EMBL/GenBank/DDBJ databases">
        <authorList>
            <person name="Alioto T."/>
            <person name="Alioto T."/>
        </authorList>
    </citation>
    <scope>NUCLEOTIDE SEQUENCE</scope>
</reference>
<keyword evidence="2" id="KW-1185">Reference proteome</keyword>
<sequence length="132" mass="15127">MSFQNIRHVILVELIAHERKLAKYQELVTDIKEKNLRIWSFPVEVGCRDFVSQTFQRTFGSLELTGPVRRSLLGNVWETGRGSFWLGLEEERRAVEELAGSWLSLINSVGTPPGDCLRQRRNIRGESDDGII</sequence>
<accession>A0A8B6H2A1</accession>
<dbReference type="OrthoDB" id="6038825at2759"/>
<protein>
    <submittedName>
        <fullName evidence="1">Uncharacterized protein</fullName>
    </submittedName>
</protein>
<dbReference type="AlphaFoldDB" id="A0A8B6H2A1"/>
<organism evidence="1 2">
    <name type="scientific">Mytilus galloprovincialis</name>
    <name type="common">Mediterranean mussel</name>
    <dbReference type="NCBI Taxonomy" id="29158"/>
    <lineage>
        <taxon>Eukaryota</taxon>
        <taxon>Metazoa</taxon>
        <taxon>Spiralia</taxon>
        <taxon>Lophotrochozoa</taxon>
        <taxon>Mollusca</taxon>
        <taxon>Bivalvia</taxon>
        <taxon>Autobranchia</taxon>
        <taxon>Pteriomorphia</taxon>
        <taxon>Mytilida</taxon>
        <taxon>Mytiloidea</taxon>
        <taxon>Mytilidae</taxon>
        <taxon>Mytilinae</taxon>
        <taxon>Mytilus</taxon>
    </lineage>
</organism>
<dbReference type="Proteomes" id="UP000596742">
    <property type="component" value="Unassembled WGS sequence"/>
</dbReference>
<evidence type="ECO:0000313" key="2">
    <source>
        <dbReference type="Proteomes" id="UP000596742"/>
    </source>
</evidence>
<dbReference type="EMBL" id="UYJE01009396">
    <property type="protein sequence ID" value="VDI73044.1"/>
    <property type="molecule type" value="Genomic_DNA"/>
</dbReference>
<proteinExistence type="predicted"/>
<evidence type="ECO:0000313" key="1">
    <source>
        <dbReference type="EMBL" id="VDI73044.1"/>
    </source>
</evidence>